<dbReference type="AlphaFoldDB" id="A0A7W4YFH0"/>
<organism evidence="1 2">
    <name type="scientific">Pseudoclavibacter helvolus</name>
    <dbReference type="NCBI Taxonomy" id="255205"/>
    <lineage>
        <taxon>Bacteria</taxon>
        <taxon>Bacillati</taxon>
        <taxon>Actinomycetota</taxon>
        <taxon>Actinomycetes</taxon>
        <taxon>Micrococcales</taxon>
        <taxon>Microbacteriaceae</taxon>
        <taxon>Pseudoclavibacter</taxon>
    </lineage>
</organism>
<comment type="caution">
    <text evidence="1">The sequence shown here is derived from an EMBL/GenBank/DDBJ whole genome shotgun (WGS) entry which is preliminary data.</text>
</comment>
<evidence type="ECO:0000313" key="1">
    <source>
        <dbReference type="EMBL" id="MBB2957016.1"/>
    </source>
</evidence>
<evidence type="ECO:0000313" key="2">
    <source>
        <dbReference type="Proteomes" id="UP000545286"/>
    </source>
</evidence>
<reference evidence="1 2" key="1">
    <citation type="submission" date="2020-08" db="EMBL/GenBank/DDBJ databases">
        <title>Sequencing the genomes of 1000 actinobacteria strains.</title>
        <authorList>
            <person name="Klenk H.-P."/>
        </authorList>
    </citation>
    <scope>NUCLEOTIDE SEQUENCE [LARGE SCALE GENOMIC DNA]</scope>
    <source>
        <strain evidence="1 2">DSM 20419</strain>
    </source>
</reference>
<dbReference type="Proteomes" id="UP000545286">
    <property type="component" value="Unassembled WGS sequence"/>
</dbReference>
<name>A0A7W4YFH0_9MICO</name>
<keyword evidence="2" id="KW-1185">Reference proteome</keyword>
<accession>A0A7W4YFH0</accession>
<proteinExistence type="predicted"/>
<dbReference type="EMBL" id="JACHWJ010000001">
    <property type="protein sequence ID" value="MBB2957016.1"/>
    <property type="molecule type" value="Genomic_DNA"/>
</dbReference>
<protein>
    <recommendedName>
        <fullName evidence="3">Replication protein</fullName>
    </recommendedName>
</protein>
<gene>
    <name evidence="1" type="ORF">FHX72_001128</name>
</gene>
<sequence length="185" mass="20073">MLTLTIANSAVGELAKGYAELTGLLSESFTKRSWLTGKAGITGYARAIELTYNTEINSWNLHAHILITGDDAQKSSDKILTRWQFKAAEMNINVHASAQDSRNIPVKDIPKTLAYIFKQHALYESRNSSSLSPGNLLRLAAHGDMEFVDLIHEYETASKGVHTRTSGGILKASTVAALKASAPDA</sequence>
<evidence type="ECO:0008006" key="3">
    <source>
        <dbReference type="Google" id="ProtNLM"/>
    </source>
</evidence>